<keyword evidence="2" id="KW-1185">Reference proteome</keyword>
<dbReference type="EMBL" id="JAGIYY010000008">
    <property type="protein sequence ID" value="MBP0440530.1"/>
    <property type="molecule type" value="Genomic_DNA"/>
</dbReference>
<organism evidence="1 2">
    <name type="scientific">Tianweitania sediminis</name>
    <dbReference type="NCBI Taxonomy" id="1502156"/>
    <lineage>
        <taxon>Bacteria</taxon>
        <taxon>Pseudomonadati</taxon>
        <taxon>Pseudomonadota</taxon>
        <taxon>Alphaproteobacteria</taxon>
        <taxon>Hyphomicrobiales</taxon>
        <taxon>Phyllobacteriaceae</taxon>
        <taxon>Tianweitania</taxon>
    </lineage>
</organism>
<accession>A0A8J7R624</accession>
<sequence length="54" mass="5960">MSKNQPRSTVNALFGMIGSAIAVAAAEENGRTARTQDLRRLGIDPVAFRKIRRF</sequence>
<gene>
    <name evidence="1" type="ORF">J5Y06_17915</name>
</gene>
<dbReference type="AlphaFoldDB" id="A0A8J7R624"/>
<protein>
    <submittedName>
        <fullName evidence="1">Uncharacterized protein</fullName>
    </submittedName>
</protein>
<evidence type="ECO:0000313" key="2">
    <source>
        <dbReference type="Proteomes" id="UP000666240"/>
    </source>
</evidence>
<reference evidence="1" key="1">
    <citation type="submission" date="2021-03" db="EMBL/GenBank/DDBJ databases">
        <title>Genome sequencing and assembly of Tianweitania sediminis.</title>
        <authorList>
            <person name="Chhetri G."/>
        </authorList>
    </citation>
    <scope>NUCLEOTIDE SEQUENCE</scope>
    <source>
        <strain evidence="1">Z8</strain>
    </source>
</reference>
<dbReference type="RefSeq" id="WP_209336563.1">
    <property type="nucleotide sequence ID" value="NZ_JAGIYY010000008.1"/>
</dbReference>
<proteinExistence type="predicted"/>
<name>A0A8J7R624_9HYPH</name>
<comment type="caution">
    <text evidence="1">The sequence shown here is derived from an EMBL/GenBank/DDBJ whole genome shotgun (WGS) entry which is preliminary data.</text>
</comment>
<dbReference type="Proteomes" id="UP000666240">
    <property type="component" value="Unassembled WGS sequence"/>
</dbReference>
<evidence type="ECO:0000313" key="1">
    <source>
        <dbReference type="EMBL" id="MBP0440530.1"/>
    </source>
</evidence>